<organism evidence="1 2">
    <name type="scientific">Corallococcus macrosporus</name>
    <dbReference type="NCBI Taxonomy" id="35"/>
    <lineage>
        <taxon>Bacteria</taxon>
        <taxon>Pseudomonadati</taxon>
        <taxon>Myxococcota</taxon>
        <taxon>Myxococcia</taxon>
        <taxon>Myxococcales</taxon>
        <taxon>Cystobacterineae</taxon>
        <taxon>Myxococcaceae</taxon>
        <taxon>Corallococcus</taxon>
    </lineage>
</organism>
<sequence length="190" mass="20086">MAADGGSTPFRREALERHARGAVAERVKLEHPGWVRWLPLPLGLALAGLGLFAARVPVAHVVSVPGVVALSQGAPMRPSLDARPASEARTRLFFTVPAVHQGALRPGTRVRARTPQGMRDYEVEWVDTGSREPASFHAGLGRLVTGVLVRARDVASSSGDAPGTPGTVEVQVGTESLLAALWAQARGGRR</sequence>
<keyword evidence="2" id="KW-1185">Reference proteome</keyword>
<evidence type="ECO:0000313" key="1">
    <source>
        <dbReference type="EMBL" id="MBN8232154.1"/>
    </source>
</evidence>
<name>A0ABS3DLE3_9BACT</name>
<accession>A0ABS3DLE3</accession>
<comment type="caution">
    <text evidence="1">The sequence shown here is derived from an EMBL/GenBank/DDBJ whole genome shotgun (WGS) entry which is preliminary data.</text>
</comment>
<proteinExistence type="predicted"/>
<dbReference type="Proteomes" id="UP000664052">
    <property type="component" value="Unassembled WGS sequence"/>
</dbReference>
<evidence type="ECO:0008006" key="3">
    <source>
        <dbReference type="Google" id="ProtNLM"/>
    </source>
</evidence>
<protein>
    <recommendedName>
        <fullName evidence="3">HlyD family secretion protein</fullName>
    </recommendedName>
</protein>
<dbReference type="EMBL" id="JAFIMU010000010">
    <property type="protein sequence ID" value="MBN8232154.1"/>
    <property type="molecule type" value="Genomic_DNA"/>
</dbReference>
<reference evidence="1 2" key="1">
    <citation type="submission" date="2021-02" db="EMBL/GenBank/DDBJ databases">
        <title>De Novo genome assembly of isolated myxobacteria.</title>
        <authorList>
            <person name="Stevens D.C."/>
        </authorList>
    </citation>
    <scope>NUCLEOTIDE SEQUENCE [LARGE SCALE GENOMIC DNA]</scope>
    <source>
        <strain evidence="1 2">ATCC 29039</strain>
    </source>
</reference>
<gene>
    <name evidence="1" type="ORF">JYK02_32025</name>
</gene>
<evidence type="ECO:0000313" key="2">
    <source>
        <dbReference type="Proteomes" id="UP000664052"/>
    </source>
</evidence>
<dbReference type="RefSeq" id="WP_207056694.1">
    <property type="nucleotide sequence ID" value="NZ_JAFIMU010000010.1"/>
</dbReference>